<feature type="region of interest" description="Disordered" evidence="1">
    <location>
        <begin position="121"/>
        <end position="164"/>
    </location>
</feature>
<dbReference type="Gramene" id="Psat07G0247900-T1">
    <property type="protein sequence ID" value="KAI5385894.1"/>
    <property type="gene ID" value="KIW84_072479"/>
</dbReference>
<dbReference type="Proteomes" id="UP001058974">
    <property type="component" value="Chromosome 7"/>
</dbReference>
<reference evidence="2 3" key="1">
    <citation type="journal article" date="2022" name="Nat. Genet.">
        <title>Improved pea reference genome and pan-genome highlight genomic features and evolutionary characteristics.</title>
        <authorList>
            <person name="Yang T."/>
            <person name="Liu R."/>
            <person name="Luo Y."/>
            <person name="Hu S."/>
            <person name="Wang D."/>
            <person name="Wang C."/>
            <person name="Pandey M.K."/>
            <person name="Ge S."/>
            <person name="Xu Q."/>
            <person name="Li N."/>
            <person name="Li G."/>
            <person name="Huang Y."/>
            <person name="Saxena R.K."/>
            <person name="Ji Y."/>
            <person name="Li M."/>
            <person name="Yan X."/>
            <person name="He Y."/>
            <person name="Liu Y."/>
            <person name="Wang X."/>
            <person name="Xiang C."/>
            <person name="Varshney R.K."/>
            <person name="Ding H."/>
            <person name="Gao S."/>
            <person name="Zong X."/>
        </authorList>
    </citation>
    <scope>NUCLEOTIDE SEQUENCE [LARGE SCALE GENOMIC DNA]</scope>
    <source>
        <strain evidence="2 3">cv. Zhongwan 6</strain>
    </source>
</reference>
<evidence type="ECO:0008006" key="4">
    <source>
        <dbReference type="Google" id="ProtNLM"/>
    </source>
</evidence>
<protein>
    <recommendedName>
        <fullName evidence="4">DUF4219 domain-containing protein</fullName>
    </recommendedName>
</protein>
<keyword evidence="3" id="KW-1185">Reference proteome</keyword>
<feature type="compositionally biased region" description="Basic and acidic residues" evidence="1">
    <location>
        <begin position="121"/>
        <end position="149"/>
    </location>
</feature>
<comment type="caution">
    <text evidence="2">The sequence shown here is derived from an EMBL/GenBank/DDBJ whole genome shotgun (WGS) entry which is preliminary data.</text>
</comment>
<accession>A0A9D4VN53</accession>
<evidence type="ECO:0000313" key="3">
    <source>
        <dbReference type="Proteomes" id="UP001058974"/>
    </source>
</evidence>
<dbReference type="AlphaFoldDB" id="A0A9D4VN53"/>
<name>A0A9D4VN53_PEA</name>
<evidence type="ECO:0000256" key="1">
    <source>
        <dbReference type="SAM" id="MobiDB-lite"/>
    </source>
</evidence>
<sequence>MAESSNFSAPSVPKFDGDYDHWSLIMENLLRSKEYWSVIESGIKEPKENEEITATQQKALDEEKLKDLKAKNYLFQAIDKSILKTITQSLQSLIVDSDEESDIEIEVGNAENHEHTLQNVEPQHEEQQNVEPQHEEQQHKERPIRERRAPSRLQDYESGEGLSEEEQEQRFALYALRRFTLVLEAEFCFGLSSGFKNKIGLEMDNGYGFGLKNGF</sequence>
<proteinExistence type="predicted"/>
<dbReference type="EMBL" id="JAMSHJ010000007">
    <property type="protein sequence ID" value="KAI5385894.1"/>
    <property type="molecule type" value="Genomic_DNA"/>
</dbReference>
<evidence type="ECO:0000313" key="2">
    <source>
        <dbReference type="EMBL" id="KAI5385894.1"/>
    </source>
</evidence>
<organism evidence="2 3">
    <name type="scientific">Pisum sativum</name>
    <name type="common">Garden pea</name>
    <name type="synonym">Lathyrus oleraceus</name>
    <dbReference type="NCBI Taxonomy" id="3888"/>
    <lineage>
        <taxon>Eukaryota</taxon>
        <taxon>Viridiplantae</taxon>
        <taxon>Streptophyta</taxon>
        <taxon>Embryophyta</taxon>
        <taxon>Tracheophyta</taxon>
        <taxon>Spermatophyta</taxon>
        <taxon>Magnoliopsida</taxon>
        <taxon>eudicotyledons</taxon>
        <taxon>Gunneridae</taxon>
        <taxon>Pentapetalae</taxon>
        <taxon>rosids</taxon>
        <taxon>fabids</taxon>
        <taxon>Fabales</taxon>
        <taxon>Fabaceae</taxon>
        <taxon>Papilionoideae</taxon>
        <taxon>50 kb inversion clade</taxon>
        <taxon>NPAAA clade</taxon>
        <taxon>Hologalegina</taxon>
        <taxon>IRL clade</taxon>
        <taxon>Fabeae</taxon>
        <taxon>Lathyrus</taxon>
    </lineage>
</organism>
<gene>
    <name evidence="2" type="ORF">KIW84_072479</name>
</gene>